<keyword evidence="4 6" id="KW-0862">Zinc</keyword>
<feature type="non-terminal residue" evidence="9">
    <location>
        <position position="1"/>
    </location>
</feature>
<keyword evidence="5" id="KW-0539">Nucleus</keyword>
<dbReference type="PROSITE" id="PS50023">
    <property type="entry name" value="LIM_DOMAIN_2"/>
    <property type="match status" value="1"/>
</dbReference>
<dbReference type="PANTHER" id="PTHR24215:SF35">
    <property type="entry name" value="MUSCLE LIM PROTEIN MLP84B"/>
    <property type="match status" value="1"/>
</dbReference>
<evidence type="ECO:0000256" key="3">
    <source>
        <dbReference type="ARBA" id="ARBA00022737"/>
    </source>
</evidence>
<keyword evidence="3" id="KW-0677">Repeat</keyword>
<evidence type="ECO:0000259" key="8">
    <source>
        <dbReference type="PROSITE" id="PS50023"/>
    </source>
</evidence>
<evidence type="ECO:0000256" key="1">
    <source>
        <dbReference type="ARBA" id="ARBA00004123"/>
    </source>
</evidence>
<evidence type="ECO:0000256" key="2">
    <source>
        <dbReference type="ARBA" id="ARBA00022723"/>
    </source>
</evidence>
<dbReference type="Pfam" id="PF00412">
    <property type="entry name" value="LIM"/>
    <property type="match status" value="1"/>
</dbReference>
<sequence length="112" mass="11971">QRRGAARRRRAGGEARAPGARARRRGAQVPGLREERLRRRGGGRPTSWHALCFCCRACGKSLRGGQYREHDGWPYCEADHGKLFGPKGIGFGGTMGDTGVAAPAAAEAPEAT</sequence>
<dbReference type="SUPFAM" id="SSF57716">
    <property type="entry name" value="Glucocorticoid receptor-like (DNA-binding domain)"/>
    <property type="match status" value="1"/>
</dbReference>
<dbReference type="InterPro" id="IPR001781">
    <property type="entry name" value="Znf_LIM"/>
</dbReference>
<evidence type="ECO:0000256" key="7">
    <source>
        <dbReference type="SAM" id="MobiDB-lite"/>
    </source>
</evidence>
<evidence type="ECO:0000256" key="4">
    <source>
        <dbReference type="ARBA" id="ARBA00022833"/>
    </source>
</evidence>
<accession>A0ABN9RVT9</accession>
<evidence type="ECO:0000313" key="10">
    <source>
        <dbReference type="Proteomes" id="UP001189429"/>
    </source>
</evidence>
<keyword evidence="10" id="KW-1185">Reference proteome</keyword>
<name>A0ABN9RVT9_9DINO</name>
<dbReference type="SMART" id="SM00132">
    <property type="entry name" value="LIM"/>
    <property type="match status" value="1"/>
</dbReference>
<comment type="subcellular location">
    <subcellularLocation>
        <location evidence="1">Nucleus</location>
    </subcellularLocation>
</comment>
<evidence type="ECO:0000256" key="5">
    <source>
        <dbReference type="ARBA" id="ARBA00023242"/>
    </source>
</evidence>
<keyword evidence="2 6" id="KW-0479">Metal-binding</keyword>
<evidence type="ECO:0000256" key="6">
    <source>
        <dbReference type="PROSITE-ProRule" id="PRU00125"/>
    </source>
</evidence>
<dbReference type="Gene3D" id="2.10.110.10">
    <property type="entry name" value="Cysteine Rich Protein"/>
    <property type="match status" value="1"/>
</dbReference>
<feature type="region of interest" description="Disordered" evidence="7">
    <location>
        <begin position="1"/>
        <end position="46"/>
    </location>
</feature>
<keyword evidence="6" id="KW-0440">LIM domain</keyword>
<dbReference type="Proteomes" id="UP001189429">
    <property type="component" value="Unassembled WGS sequence"/>
</dbReference>
<protein>
    <recommendedName>
        <fullName evidence="8">LIM zinc-binding domain-containing protein</fullName>
    </recommendedName>
</protein>
<dbReference type="EMBL" id="CAUYUJ010008280">
    <property type="protein sequence ID" value="CAK0823459.1"/>
    <property type="molecule type" value="Genomic_DNA"/>
</dbReference>
<evidence type="ECO:0000313" key="9">
    <source>
        <dbReference type="EMBL" id="CAK0823459.1"/>
    </source>
</evidence>
<comment type="caution">
    <text evidence="9">The sequence shown here is derived from an EMBL/GenBank/DDBJ whole genome shotgun (WGS) entry which is preliminary data.</text>
</comment>
<feature type="compositionally biased region" description="Basic residues" evidence="7">
    <location>
        <begin position="1"/>
        <end position="10"/>
    </location>
</feature>
<proteinExistence type="predicted"/>
<gene>
    <name evidence="9" type="ORF">PCOR1329_LOCUS24159</name>
</gene>
<reference evidence="9" key="1">
    <citation type="submission" date="2023-10" db="EMBL/GenBank/DDBJ databases">
        <authorList>
            <person name="Chen Y."/>
            <person name="Shah S."/>
            <person name="Dougan E. K."/>
            <person name="Thang M."/>
            <person name="Chan C."/>
        </authorList>
    </citation>
    <scope>NUCLEOTIDE SEQUENCE [LARGE SCALE GENOMIC DNA]</scope>
</reference>
<organism evidence="9 10">
    <name type="scientific">Prorocentrum cordatum</name>
    <dbReference type="NCBI Taxonomy" id="2364126"/>
    <lineage>
        <taxon>Eukaryota</taxon>
        <taxon>Sar</taxon>
        <taxon>Alveolata</taxon>
        <taxon>Dinophyceae</taxon>
        <taxon>Prorocentrales</taxon>
        <taxon>Prorocentraceae</taxon>
        <taxon>Prorocentrum</taxon>
    </lineage>
</organism>
<dbReference type="PANTHER" id="PTHR24215">
    <property type="entry name" value="RHO-GTPASE-ACTIVATING PROTEIN LRG1"/>
    <property type="match status" value="1"/>
</dbReference>
<feature type="domain" description="LIM zinc-binding" evidence="8">
    <location>
        <begin position="20"/>
        <end position="86"/>
    </location>
</feature>